<dbReference type="EMBL" id="BNAJ01000002">
    <property type="protein sequence ID" value="GHF36030.1"/>
    <property type="molecule type" value="Genomic_DNA"/>
</dbReference>
<feature type="transmembrane region" description="Helical" evidence="7">
    <location>
        <begin position="85"/>
        <end position="105"/>
    </location>
</feature>
<keyword evidence="3" id="KW-1003">Cell membrane</keyword>
<keyword evidence="6 7" id="KW-0472">Membrane</keyword>
<feature type="transmembrane region" description="Helical" evidence="7">
    <location>
        <begin position="180"/>
        <end position="198"/>
    </location>
</feature>
<comment type="caution">
    <text evidence="8">The sequence shown here is derived from an EMBL/GenBank/DDBJ whole genome shotgun (WGS) entry which is preliminary data.</text>
</comment>
<dbReference type="PANTHER" id="PTHR30250">
    <property type="entry name" value="PST FAMILY PREDICTED COLANIC ACID TRANSPORTER"/>
    <property type="match status" value="1"/>
</dbReference>
<protein>
    <submittedName>
        <fullName evidence="8">Lipopolysaccharide biosynthesis protein</fullName>
    </submittedName>
</protein>
<keyword evidence="4 7" id="KW-0812">Transmembrane</keyword>
<evidence type="ECO:0000256" key="1">
    <source>
        <dbReference type="ARBA" id="ARBA00004651"/>
    </source>
</evidence>
<evidence type="ECO:0000256" key="7">
    <source>
        <dbReference type="SAM" id="Phobius"/>
    </source>
</evidence>
<dbReference type="PANTHER" id="PTHR30250:SF10">
    <property type="entry name" value="LIPOPOLYSACCHARIDE BIOSYNTHESIS PROTEIN WZXC"/>
    <property type="match status" value="1"/>
</dbReference>
<feature type="transmembrane region" description="Helical" evidence="7">
    <location>
        <begin position="125"/>
        <end position="142"/>
    </location>
</feature>
<organism evidence="8 9">
    <name type="scientific">Deinococcus metalli</name>
    <dbReference type="NCBI Taxonomy" id="1141878"/>
    <lineage>
        <taxon>Bacteria</taxon>
        <taxon>Thermotogati</taxon>
        <taxon>Deinococcota</taxon>
        <taxon>Deinococci</taxon>
        <taxon>Deinococcales</taxon>
        <taxon>Deinococcaceae</taxon>
        <taxon>Deinococcus</taxon>
    </lineage>
</organism>
<feature type="transmembrane region" description="Helical" evidence="7">
    <location>
        <begin position="296"/>
        <end position="318"/>
    </location>
</feature>
<feature type="transmembrane region" description="Helical" evidence="7">
    <location>
        <begin position="449"/>
        <end position="473"/>
    </location>
</feature>
<feature type="transmembrane region" description="Helical" evidence="7">
    <location>
        <begin position="21"/>
        <end position="42"/>
    </location>
</feature>
<keyword evidence="5 7" id="KW-1133">Transmembrane helix</keyword>
<gene>
    <name evidence="8" type="ORF">GCM10017781_10750</name>
</gene>
<dbReference type="CDD" id="cd13127">
    <property type="entry name" value="MATE_tuaB_like"/>
    <property type="match status" value="1"/>
</dbReference>
<comment type="similarity">
    <text evidence="2">Belongs to the polysaccharide synthase family.</text>
</comment>
<name>A0ABQ3JQG5_9DEIO</name>
<keyword evidence="9" id="KW-1185">Reference proteome</keyword>
<dbReference type="Pfam" id="PF13440">
    <property type="entry name" value="Polysacc_synt_3"/>
    <property type="match status" value="1"/>
</dbReference>
<comment type="subcellular location">
    <subcellularLocation>
        <location evidence="1">Cell membrane</location>
        <topology evidence="1">Multi-pass membrane protein</topology>
    </subcellularLocation>
</comment>
<accession>A0ABQ3JQG5</accession>
<reference evidence="9" key="1">
    <citation type="journal article" date="2019" name="Int. J. Syst. Evol. Microbiol.">
        <title>The Global Catalogue of Microorganisms (GCM) 10K type strain sequencing project: providing services to taxonomists for standard genome sequencing and annotation.</title>
        <authorList>
            <consortium name="The Broad Institute Genomics Platform"/>
            <consortium name="The Broad Institute Genome Sequencing Center for Infectious Disease"/>
            <person name="Wu L."/>
            <person name="Ma J."/>
        </authorList>
    </citation>
    <scope>NUCLEOTIDE SEQUENCE [LARGE SCALE GENOMIC DNA]</scope>
    <source>
        <strain evidence="9">CGMCC 1.18437</strain>
    </source>
</reference>
<evidence type="ECO:0000313" key="9">
    <source>
        <dbReference type="Proteomes" id="UP000619376"/>
    </source>
</evidence>
<evidence type="ECO:0000256" key="3">
    <source>
        <dbReference type="ARBA" id="ARBA00022475"/>
    </source>
</evidence>
<feature type="transmembrane region" description="Helical" evidence="7">
    <location>
        <begin position="330"/>
        <end position="351"/>
    </location>
</feature>
<dbReference type="InterPro" id="IPR050833">
    <property type="entry name" value="Poly_Biosynth_Transport"/>
</dbReference>
<feature type="transmembrane region" description="Helical" evidence="7">
    <location>
        <begin position="390"/>
        <end position="412"/>
    </location>
</feature>
<evidence type="ECO:0000256" key="2">
    <source>
        <dbReference type="ARBA" id="ARBA00007430"/>
    </source>
</evidence>
<feature type="transmembrane region" description="Helical" evidence="7">
    <location>
        <begin position="424"/>
        <end position="443"/>
    </location>
</feature>
<evidence type="ECO:0000313" key="8">
    <source>
        <dbReference type="EMBL" id="GHF36030.1"/>
    </source>
</evidence>
<proteinExistence type="inferred from homology"/>
<dbReference type="Proteomes" id="UP000619376">
    <property type="component" value="Unassembled WGS sequence"/>
</dbReference>
<evidence type="ECO:0000256" key="6">
    <source>
        <dbReference type="ARBA" id="ARBA00023136"/>
    </source>
</evidence>
<evidence type="ECO:0000256" key="5">
    <source>
        <dbReference type="ARBA" id="ARBA00022989"/>
    </source>
</evidence>
<evidence type="ECO:0000256" key="4">
    <source>
        <dbReference type="ARBA" id="ARBA00022692"/>
    </source>
</evidence>
<feature type="transmembrane region" description="Helical" evidence="7">
    <location>
        <begin position="154"/>
        <end position="174"/>
    </location>
</feature>
<feature type="transmembrane region" description="Helical" evidence="7">
    <location>
        <begin position="363"/>
        <end position="384"/>
    </location>
</feature>
<feature type="transmembrane region" description="Helical" evidence="7">
    <location>
        <begin position="48"/>
        <end position="73"/>
    </location>
</feature>
<sequence length="499" mass="53594">MIEARMSSLKARTVNAMKWSYFSMFAGLAMQLFFAAILSRLLTKQQFGVWAIAALLQRFGQFITDLGVGQAIVQKAKLTEDDIRAGFTSSLGLGIFTTALAWLLAPAISTFFPTIPDLVPVVRGYALVYILSSGIIISGSLLRRALNFRPQVIAELTSYAIGHGIIGLGAAYLGYGAMSLVISAIAQAVIQLVLLYSATRHTLKPIFRWDAYRGLFRFGVKATAVNFLEFLSANLDTFIIGKFYSSAQLGAYSRTFSTLAMPATNFATSLSRVMAPSFSAVQDDTDRLRRSYLTGLRAMSILIFTATGCILIDAPEIVKVLLGPKFVESIPLMQIFALYIPFAVLTNLSAVLAEATARLNVKIVIQSVYMVGLGAALWITYRLGGHVEHLAMVLVAASVCRSAAFAVVARGIIGGSGRQIAQSYGVGALYFMGGALVTAAAVFPLRAMAVPLPVLFILELLLGAAVLAGVVLLGPPSELKDMAYASLRQLRRRAAQPSS</sequence>